<dbReference type="Proteomes" id="UP000030665">
    <property type="component" value="Unassembled WGS sequence"/>
</dbReference>
<protein>
    <submittedName>
        <fullName evidence="1">Uncharacterized protein</fullName>
    </submittedName>
</protein>
<organism evidence="1 2">
    <name type="scientific">Trichuris trichiura</name>
    <name type="common">Whipworm</name>
    <name type="synonym">Trichocephalus trichiurus</name>
    <dbReference type="NCBI Taxonomy" id="36087"/>
    <lineage>
        <taxon>Eukaryota</taxon>
        <taxon>Metazoa</taxon>
        <taxon>Ecdysozoa</taxon>
        <taxon>Nematoda</taxon>
        <taxon>Enoplea</taxon>
        <taxon>Dorylaimia</taxon>
        <taxon>Trichinellida</taxon>
        <taxon>Trichuridae</taxon>
        <taxon>Trichuris</taxon>
    </lineage>
</organism>
<sequence>MASFETNDWKDPSSSDEEMLHEILKREVPWKRKEHVKTADDYEIKGPANRATIDAELMERQQRFPQTRQVVYVFRCAKNELRNEMVRLAAAAGYYATINLELLTWIMSGAHALMPFGRGQPDWYVFHFVDVTSLKDVENFMLEHEDYFQTSLSKLSGVNYTEMHVIMCMYALLIEKCPNEANYDKWCAEKMKAFIALLKDPCAQSTLVIPYKHAAYINIVMERSLLLRRALFFAIAGATKIELVTRVYRSAMELLKMAKLTGMKLILDFLLNGTIFPILFLDRWASDRRNLFAALDVWLSYPEAERPYLAIIYDYTDTDALRAVGLERLVYAAWKIACKYYPSWRDFNVPIISDPILIEKDVEKFVLFQSGQPFFPEKYFPSIPKHLTMSPAEQDRDALAARNHDLPEGMRLADRTRSID</sequence>
<reference evidence="1" key="2">
    <citation type="submission" date="2014-03" db="EMBL/GenBank/DDBJ databases">
        <title>The whipworm genome and dual-species transcriptomics of an intimate host-pathogen interaction.</title>
        <authorList>
            <person name="Foth B.J."/>
            <person name="Tsai I.J."/>
            <person name="Reid A.J."/>
            <person name="Bancroft A.J."/>
            <person name="Nichol S."/>
            <person name="Tracey A."/>
            <person name="Holroyd N."/>
            <person name="Cotton J.A."/>
            <person name="Stanley E.J."/>
            <person name="Zarowiecki M."/>
            <person name="Liu J.Z."/>
            <person name="Huckvale T."/>
            <person name="Cooper P.J."/>
            <person name="Grencis R.K."/>
            <person name="Berriman M."/>
        </authorList>
    </citation>
    <scope>NUCLEOTIDE SEQUENCE [LARGE SCALE GENOMIC DNA]</scope>
</reference>
<keyword evidence="2" id="KW-1185">Reference proteome</keyword>
<proteinExistence type="predicted"/>
<gene>
    <name evidence="1" type="ORF">TTRE_0000367201</name>
</gene>
<evidence type="ECO:0000313" key="2">
    <source>
        <dbReference type="Proteomes" id="UP000030665"/>
    </source>
</evidence>
<name>A0A077Z9P3_TRITR</name>
<dbReference type="EMBL" id="HG805952">
    <property type="protein sequence ID" value="CDW55400.1"/>
    <property type="molecule type" value="Genomic_DNA"/>
</dbReference>
<accession>A0A077Z9P3</accession>
<reference evidence="1" key="1">
    <citation type="submission" date="2014-01" db="EMBL/GenBank/DDBJ databases">
        <authorList>
            <person name="Aslett M."/>
        </authorList>
    </citation>
    <scope>NUCLEOTIDE SEQUENCE</scope>
</reference>
<dbReference type="AlphaFoldDB" id="A0A077Z9P3"/>
<evidence type="ECO:0000313" key="1">
    <source>
        <dbReference type="EMBL" id="CDW55400.1"/>
    </source>
</evidence>